<comment type="caution">
    <text evidence="13">The sequence shown here is derived from an EMBL/GenBank/DDBJ whole genome shotgun (WGS) entry which is preliminary data.</text>
</comment>
<dbReference type="PRINTS" id="PR00926">
    <property type="entry name" value="MITOCARRIER"/>
</dbReference>
<dbReference type="Proteomes" id="UP001363622">
    <property type="component" value="Unassembled WGS sequence"/>
</dbReference>
<keyword evidence="7" id="KW-1133">Transmembrane helix</keyword>
<dbReference type="SUPFAM" id="SSF103506">
    <property type="entry name" value="Mitochondrial carrier"/>
    <property type="match status" value="1"/>
</dbReference>
<accession>A0ABR1KZ47</accession>
<dbReference type="Gene3D" id="1.50.40.10">
    <property type="entry name" value="Mitochondrial carrier domain"/>
    <property type="match status" value="1"/>
</dbReference>
<comment type="similarity">
    <text evidence="2 11">Belongs to the mitochondrial carrier (TC 2.A.29) family.</text>
</comment>
<protein>
    <submittedName>
        <fullName evidence="13">Mitochondrial carrier domain-containing protein</fullName>
    </submittedName>
</protein>
<feature type="region of interest" description="Disordered" evidence="12">
    <location>
        <begin position="29"/>
        <end position="58"/>
    </location>
</feature>
<keyword evidence="5" id="KW-0677">Repeat</keyword>
<evidence type="ECO:0000256" key="10">
    <source>
        <dbReference type="PROSITE-ProRule" id="PRU00282"/>
    </source>
</evidence>
<name>A0ABR1KZ47_9PEZI</name>
<reference evidence="13 14" key="1">
    <citation type="submission" date="2024-04" db="EMBL/GenBank/DDBJ databases">
        <title>Phyllosticta paracitricarpa is synonymous to the EU quarantine fungus P. citricarpa based on phylogenomic analyses.</title>
        <authorList>
            <consortium name="Lawrence Berkeley National Laboratory"/>
            <person name="Van Ingen-Buijs V.A."/>
            <person name="Van Westerhoven A.C."/>
            <person name="Haridas S."/>
            <person name="Skiadas P."/>
            <person name="Martin F."/>
            <person name="Groenewald J.Z."/>
            <person name="Crous P.W."/>
            <person name="Seidl M.F."/>
        </authorList>
    </citation>
    <scope>NUCLEOTIDE SEQUENCE [LARGE SCALE GENOMIC DNA]</scope>
    <source>
        <strain evidence="13 14">CBS 123371</strain>
    </source>
</reference>
<dbReference type="InterPro" id="IPR044712">
    <property type="entry name" value="SLC25A32-like"/>
</dbReference>
<evidence type="ECO:0000256" key="12">
    <source>
        <dbReference type="SAM" id="MobiDB-lite"/>
    </source>
</evidence>
<evidence type="ECO:0000256" key="9">
    <source>
        <dbReference type="ARBA" id="ARBA00023136"/>
    </source>
</evidence>
<keyword evidence="4 10" id="KW-0812">Transmembrane</keyword>
<evidence type="ECO:0000256" key="2">
    <source>
        <dbReference type="ARBA" id="ARBA00006375"/>
    </source>
</evidence>
<evidence type="ECO:0000313" key="14">
    <source>
        <dbReference type="Proteomes" id="UP001363622"/>
    </source>
</evidence>
<gene>
    <name evidence="13" type="ORF">IWZ03DRAFT_366389</name>
</gene>
<evidence type="ECO:0000313" key="13">
    <source>
        <dbReference type="EMBL" id="KAK7524124.1"/>
    </source>
</evidence>
<feature type="repeat" description="Solcar" evidence="10">
    <location>
        <begin position="198"/>
        <end position="281"/>
    </location>
</feature>
<evidence type="ECO:0000256" key="8">
    <source>
        <dbReference type="ARBA" id="ARBA00023128"/>
    </source>
</evidence>
<dbReference type="EMBL" id="JBBPHU010000001">
    <property type="protein sequence ID" value="KAK7524124.1"/>
    <property type="molecule type" value="Genomic_DNA"/>
</dbReference>
<proteinExistence type="inferred from homology"/>
<keyword evidence="6" id="KW-0999">Mitochondrion inner membrane</keyword>
<dbReference type="InterPro" id="IPR018108">
    <property type="entry name" value="MCP_transmembrane"/>
</dbReference>
<evidence type="ECO:0000256" key="4">
    <source>
        <dbReference type="ARBA" id="ARBA00022692"/>
    </source>
</evidence>
<evidence type="ECO:0000256" key="7">
    <source>
        <dbReference type="ARBA" id="ARBA00022989"/>
    </source>
</evidence>
<keyword evidence="3 11" id="KW-0813">Transport</keyword>
<keyword evidence="8" id="KW-0496">Mitochondrion</keyword>
<sequence>MVHHIQDLPTLASLCVPCDENGLLAHGGAAGGELGAQPTPTRRVSAPPALSSTSKPTTGLTAPCSFLRHARHCPSPTMPRVYPPIDGKTASPTLSPSIVESVAGFSAGVIATLVAHPFDVLKTRLQLDRTHRPRWGNSFLILRNIVHDEGSIKALYRGLMPNMIGNSVSWGLYFLWYRNLKDVFQGWRGAGQRLGSSDYFLASGASGILTAVCTNPIWVIKTRMLSTGRNTPGAYRGIAHGASEIMRREGLSGFYRGLIPSLFGVSHGAIQFMAYEQLKHFRGSKVGGKAELSNWDYLYLSASSKIFAGSITYPYQVVRSRLQTYDASSEYRSARDVVTQLWKREGVAGFYKGLLPNVVRVLPTTCVTFLVYENTKFYLPRFWNPDHEHHDDD</sequence>
<evidence type="ECO:0000256" key="3">
    <source>
        <dbReference type="ARBA" id="ARBA00022448"/>
    </source>
</evidence>
<feature type="repeat" description="Solcar" evidence="10">
    <location>
        <begin position="95"/>
        <end position="183"/>
    </location>
</feature>
<organism evidence="13 14">
    <name type="scientific">Phyllosticta citriasiana</name>
    <dbReference type="NCBI Taxonomy" id="595635"/>
    <lineage>
        <taxon>Eukaryota</taxon>
        <taxon>Fungi</taxon>
        <taxon>Dikarya</taxon>
        <taxon>Ascomycota</taxon>
        <taxon>Pezizomycotina</taxon>
        <taxon>Dothideomycetes</taxon>
        <taxon>Dothideomycetes incertae sedis</taxon>
        <taxon>Botryosphaeriales</taxon>
        <taxon>Phyllostictaceae</taxon>
        <taxon>Phyllosticta</taxon>
    </lineage>
</organism>
<dbReference type="PROSITE" id="PS50920">
    <property type="entry name" value="SOLCAR"/>
    <property type="match status" value="3"/>
</dbReference>
<comment type="subcellular location">
    <subcellularLocation>
        <location evidence="1">Mitochondrion inner membrane</location>
        <topology evidence="1">Multi-pass membrane protein</topology>
    </subcellularLocation>
</comment>
<keyword evidence="14" id="KW-1185">Reference proteome</keyword>
<evidence type="ECO:0000256" key="11">
    <source>
        <dbReference type="RuleBase" id="RU000488"/>
    </source>
</evidence>
<dbReference type="PANTHER" id="PTHR45683">
    <property type="entry name" value="MITOCHONDRIAL NICOTINAMIDE ADENINE DINUCLEOTIDE TRANSPORTER 1-RELATED-RELATED"/>
    <property type="match status" value="1"/>
</dbReference>
<dbReference type="InterPro" id="IPR002067">
    <property type="entry name" value="MCP"/>
</dbReference>
<dbReference type="InterPro" id="IPR023395">
    <property type="entry name" value="MCP_dom_sf"/>
</dbReference>
<evidence type="ECO:0000256" key="5">
    <source>
        <dbReference type="ARBA" id="ARBA00022737"/>
    </source>
</evidence>
<evidence type="ECO:0000256" key="6">
    <source>
        <dbReference type="ARBA" id="ARBA00022792"/>
    </source>
</evidence>
<keyword evidence="9 10" id="KW-0472">Membrane</keyword>
<evidence type="ECO:0000256" key="1">
    <source>
        <dbReference type="ARBA" id="ARBA00004448"/>
    </source>
</evidence>
<dbReference type="Pfam" id="PF00153">
    <property type="entry name" value="Mito_carr"/>
    <property type="match status" value="3"/>
</dbReference>
<feature type="repeat" description="Solcar" evidence="10">
    <location>
        <begin position="296"/>
        <end position="378"/>
    </location>
</feature>